<protein>
    <submittedName>
        <fullName evidence="3">DUF2892 domain-containing protein</fullName>
    </submittedName>
</protein>
<name>A0A372DL56_9GAMM</name>
<dbReference type="InterPro" id="IPR021309">
    <property type="entry name" value="YgaP-like_TM"/>
</dbReference>
<sequence length="67" mass="7386">MKMNVGTVDRIARIAIGLTLLSLPFWLDAPWRWAGLIGVMPFMTGLSGRCPAYHLLGRSTCAARKPE</sequence>
<evidence type="ECO:0000259" key="2">
    <source>
        <dbReference type="Pfam" id="PF11127"/>
    </source>
</evidence>
<proteinExistence type="predicted"/>
<keyword evidence="4" id="KW-1185">Reference proteome</keyword>
<dbReference type="Proteomes" id="UP000262917">
    <property type="component" value="Unassembled WGS sequence"/>
</dbReference>
<evidence type="ECO:0000313" key="4">
    <source>
        <dbReference type="Proteomes" id="UP000262917"/>
    </source>
</evidence>
<dbReference type="EMBL" id="QVPD01000007">
    <property type="protein sequence ID" value="RFP60305.1"/>
    <property type="molecule type" value="Genomic_DNA"/>
</dbReference>
<evidence type="ECO:0000256" key="1">
    <source>
        <dbReference type="SAM" id="Phobius"/>
    </source>
</evidence>
<organism evidence="3 4">
    <name type="scientific">Cognatiluteimonas weifangensis</name>
    <dbReference type="NCBI Taxonomy" id="2303539"/>
    <lineage>
        <taxon>Bacteria</taxon>
        <taxon>Pseudomonadati</taxon>
        <taxon>Pseudomonadota</taxon>
        <taxon>Gammaproteobacteria</taxon>
        <taxon>Lysobacterales</taxon>
        <taxon>Lysobacteraceae</taxon>
        <taxon>Cognatiluteimonas</taxon>
    </lineage>
</organism>
<dbReference type="OrthoDB" id="9804804at2"/>
<keyword evidence="1" id="KW-0472">Membrane</keyword>
<dbReference type="Pfam" id="PF11127">
    <property type="entry name" value="YgaP-like_TM"/>
    <property type="match status" value="1"/>
</dbReference>
<accession>A0A372DL56</accession>
<feature type="domain" description="Inner membrane protein YgaP-like transmembrane" evidence="2">
    <location>
        <begin position="1"/>
        <end position="63"/>
    </location>
</feature>
<dbReference type="AlphaFoldDB" id="A0A372DL56"/>
<keyword evidence="1" id="KW-0812">Transmembrane</keyword>
<gene>
    <name evidence="3" type="ORF">D0Y53_08025</name>
</gene>
<reference evidence="3 4" key="1">
    <citation type="submission" date="2018-08" db="EMBL/GenBank/DDBJ databases">
        <title>Lysobacter weifangensis sp. nov., a new member of the family 'Xanthomonadaceae', isolated from soil in a farmland.</title>
        <authorList>
            <person name="Zhao H."/>
        </authorList>
    </citation>
    <scope>NUCLEOTIDE SEQUENCE [LARGE SCALE GENOMIC DNA]</scope>
    <source>
        <strain evidence="3 4">WF-2</strain>
    </source>
</reference>
<evidence type="ECO:0000313" key="3">
    <source>
        <dbReference type="EMBL" id="RFP60305.1"/>
    </source>
</evidence>
<dbReference type="RefSeq" id="WP_117202707.1">
    <property type="nucleotide sequence ID" value="NZ_JBHTBK010000003.1"/>
</dbReference>
<comment type="caution">
    <text evidence="3">The sequence shown here is derived from an EMBL/GenBank/DDBJ whole genome shotgun (WGS) entry which is preliminary data.</text>
</comment>
<feature type="transmembrane region" description="Helical" evidence="1">
    <location>
        <begin position="12"/>
        <end position="27"/>
    </location>
</feature>
<keyword evidence="1" id="KW-1133">Transmembrane helix</keyword>